<dbReference type="HOGENOM" id="CLU_1151866_0_0_1"/>
<proteinExistence type="predicted"/>
<dbReference type="AlphaFoldDB" id="A0A067S9A7"/>
<evidence type="ECO:0000256" key="1">
    <source>
        <dbReference type="SAM" id="MobiDB-lite"/>
    </source>
</evidence>
<feature type="compositionally biased region" description="Basic and acidic residues" evidence="1">
    <location>
        <begin position="216"/>
        <end position="226"/>
    </location>
</feature>
<evidence type="ECO:0000313" key="2">
    <source>
        <dbReference type="EMBL" id="KDR67455.1"/>
    </source>
</evidence>
<protein>
    <submittedName>
        <fullName evidence="2">Uncharacterized protein</fullName>
    </submittedName>
</protein>
<evidence type="ECO:0000313" key="3">
    <source>
        <dbReference type="Proteomes" id="UP000027222"/>
    </source>
</evidence>
<name>A0A067S9A7_GALM3</name>
<keyword evidence="3" id="KW-1185">Reference proteome</keyword>
<organism evidence="2 3">
    <name type="scientific">Galerina marginata (strain CBS 339.88)</name>
    <dbReference type="NCBI Taxonomy" id="685588"/>
    <lineage>
        <taxon>Eukaryota</taxon>
        <taxon>Fungi</taxon>
        <taxon>Dikarya</taxon>
        <taxon>Basidiomycota</taxon>
        <taxon>Agaricomycotina</taxon>
        <taxon>Agaricomycetes</taxon>
        <taxon>Agaricomycetidae</taxon>
        <taxon>Agaricales</taxon>
        <taxon>Agaricineae</taxon>
        <taxon>Strophariaceae</taxon>
        <taxon>Galerina</taxon>
    </lineage>
</organism>
<dbReference type="EMBL" id="KL142415">
    <property type="protein sequence ID" value="KDR67455.1"/>
    <property type="molecule type" value="Genomic_DNA"/>
</dbReference>
<reference evidence="3" key="1">
    <citation type="journal article" date="2014" name="Proc. Natl. Acad. Sci. U.S.A.">
        <title>Extensive sampling of basidiomycete genomes demonstrates inadequacy of the white-rot/brown-rot paradigm for wood decay fungi.</title>
        <authorList>
            <person name="Riley R."/>
            <person name="Salamov A.A."/>
            <person name="Brown D.W."/>
            <person name="Nagy L.G."/>
            <person name="Floudas D."/>
            <person name="Held B.W."/>
            <person name="Levasseur A."/>
            <person name="Lombard V."/>
            <person name="Morin E."/>
            <person name="Otillar R."/>
            <person name="Lindquist E.A."/>
            <person name="Sun H."/>
            <person name="LaButti K.M."/>
            <person name="Schmutz J."/>
            <person name="Jabbour D."/>
            <person name="Luo H."/>
            <person name="Baker S.E."/>
            <person name="Pisabarro A.G."/>
            <person name="Walton J.D."/>
            <person name="Blanchette R.A."/>
            <person name="Henrissat B."/>
            <person name="Martin F."/>
            <person name="Cullen D."/>
            <person name="Hibbett D.S."/>
            <person name="Grigoriev I.V."/>
        </authorList>
    </citation>
    <scope>NUCLEOTIDE SEQUENCE [LARGE SCALE GENOMIC DNA]</scope>
    <source>
        <strain evidence="3">CBS 339.88</strain>
    </source>
</reference>
<accession>A0A067S9A7</accession>
<gene>
    <name evidence="2" type="ORF">GALMADRAFT_216520</name>
</gene>
<sequence>MSPASAARALHPCVPASRLPSSYWDYQTKHGTPVNTSVNLNCSLSTKHSRVGRVKTTLERKDVDEEVKWWRGAFDEGGPDDLLPVGCDLGHGIETSARSRGGAQERVTRVGQVEDLDGQRQRRAARLGIFGEGRASKGGQPGALLDLRIQLSRPGHQGRKIRRQLESKRIHHQTVSPNLATSSIFASAPIAVQAPGSSTTIVHHMRHNGRGSEGLRGLKPEARSDGGIRGGADEEEGQVEK</sequence>
<dbReference type="Proteomes" id="UP000027222">
    <property type="component" value="Unassembled WGS sequence"/>
</dbReference>
<feature type="region of interest" description="Disordered" evidence="1">
    <location>
        <begin position="208"/>
        <end position="241"/>
    </location>
</feature>